<dbReference type="PROSITE" id="PS00136">
    <property type="entry name" value="SUBTILASE_ASP"/>
    <property type="match status" value="1"/>
</dbReference>
<keyword evidence="10" id="KW-1185">Reference proteome</keyword>
<dbReference type="InterPro" id="IPR050131">
    <property type="entry name" value="Peptidase_S8_subtilisin-like"/>
</dbReference>
<dbReference type="InterPro" id="IPR000209">
    <property type="entry name" value="Peptidase_S8/S53_dom"/>
</dbReference>
<proteinExistence type="inferred from homology"/>
<feature type="active site" description="Charge relay system" evidence="5">
    <location>
        <position position="236"/>
    </location>
</feature>
<dbReference type="Gene3D" id="2.60.120.380">
    <property type="match status" value="1"/>
</dbReference>
<evidence type="ECO:0000313" key="9">
    <source>
        <dbReference type="EMBL" id="CAG4974512.1"/>
    </source>
</evidence>
<dbReference type="PROSITE" id="PS00137">
    <property type="entry name" value="SUBTILASE_HIS"/>
    <property type="match status" value="1"/>
</dbReference>
<feature type="active site" description="Charge relay system" evidence="5">
    <location>
        <position position="177"/>
    </location>
</feature>
<feature type="active site" description="Charge relay system" evidence="5">
    <location>
        <position position="416"/>
    </location>
</feature>
<evidence type="ECO:0008006" key="11">
    <source>
        <dbReference type="Google" id="ProtNLM"/>
    </source>
</evidence>
<evidence type="ECO:0000256" key="2">
    <source>
        <dbReference type="ARBA" id="ARBA00022670"/>
    </source>
</evidence>
<dbReference type="InterPro" id="IPR023827">
    <property type="entry name" value="Peptidase_S8_Asp-AS"/>
</dbReference>
<evidence type="ECO:0000256" key="3">
    <source>
        <dbReference type="ARBA" id="ARBA00022801"/>
    </source>
</evidence>
<dbReference type="Proteomes" id="UP000680116">
    <property type="component" value="Chromosome"/>
</dbReference>
<dbReference type="PANTHER" id="PTHR43806">
    <property type="entry name" value="PEPTIDASE S8"/>
    <property type="match status" value="1"/>
</dbReference>
<evidence type="ECO:0000256" key="5">
    <source>
        <dbReference type="PROSITE-ProRule" id="PRU01240"/>
    </source>
</evidence>
<sequence length="698" mass="72079">MTRKTGSMKWSALAIATAIVIAPVAYSGGKLDSFVLRGGVSPAAQNAASQAPNDRFIISYRKGARSLSAASANNILANAARETGVGIEPLRTLATGASLIRTDRKLDRAATKRLMVALQNDPNVLAVEVDRLYQPLLVPNDPGYASQWHYQDGPGGINAEPAWDLSTGEGIVVAILDTGITPHSDLDANVLPGYDFIIDTEVSVDGDGRDADPNDPGDWHGGECNIFGIPEDSSWHGTHVAGTVAAVTDNGGGVAGVAHGAKVQAGRVLGKCGGYTSDIIDAVTWASGGDVPGVPANATPAEVINLSLGGSGACSVAEQAAFDAAVGRGTTVVIAAGNSSSNVDDFSPANCDNVIAVSAVGPTGSLAGFSNFGDRIDVAAPGGSGVAPAEDNILSTLNLGLQGQEGEGYAWYAGTSMSAPHVAGVVALMQAAAVDAGGVKTPAEIEEILVNTAYASGGFPEGCSYAKPCGSGVIDARHAVAVAAGLEPLPDAPPPPPPPPPAIELENGVTVTGIEVGADESIRYELTVPNGSQNLLFAMFGGTGDADMYVRYGQDPTDSQFDCRPFRFGNDETCFFPTPQGGTWYVTIKGFSAAADVSLFPSFVDNQWPYAVSAELTPQGRRNRVDLTWESGKRFIDIYRNGSILKTVRNRGSATDTFRVIGTGTMTYTLCNNGTDECADPVSVDYDSSASTRPGRGR</sequence>
<comment type="similarity">
    <text evidence="1 5 6">Belongs to the peptidase S8 family.</text>
</comment>
<dbReference type="InterPro" id="IPR036852">
    <property type="entry name" value="Peptidase_S8/S53_dom_sf"/>
</dbReference>
<keyword evidence="3 5" id="KW-0378">Hydrolase</keyword>
<keyword evidence="2 5" id="KW-0645">Protease</keyword>
<evidence type="ECO:0000256" key="4">
    <source>
        <dbReference type="ARBA" id="ARBA00022825"/>
    </source>
</evidence>
<keyword evidence="4 5" id="KW-0720">Serine protease</keyword>
<dbReference type="RefSeq" id="WP_215218276.1">
    <property type="nucleotide sequence ID" value="NZ_OU015430.1"/>
</dbReference>
<reference evidence="9 10" key="1">
    <citation type="submission" date="2021-04" db="EMBL/GenBank/DDBJ databases">
        <authorList>
            <person name="Rodrigo-Torres L."/>
            <person name="Arahal R. D."/>
            <person name="Lucena T."/>
        </authorList>
    </citation>
    <scope>NUCLEOTIDE SEQUENCE [LARGE SCALE GENOMIC DNA]</scope>
    <source>
        <strain evidence="9 10">CECT 30171</strain>
    </source>
</reference>
<dbReference type="InterPro" id="IPR034176">
    <property type="entry name" value="Peptidases_S8_13"/>
</dbReference>
<gene>
    <name evidence="9" type="ORF">LYB30171_01692</name>
</gene>
<dbReference type="Pfam" id="PF00082">
    <property type="entry name" value="Peptidase_S8"/>
    <property type="match status" value="1"/>
</dbReference>
<evidence type="ECO:0000256" key="1">
    <source>
        <dbReference type="ARBA" id="ARBA00011073"/>
    </source>
</evidence>
<dbReference type="PRINTS" id="PR00723">
    <property type="entry name" value="SUBTILISIN"/>
</dbReference>
<feature type="domain" description="Peptidase S8/S53" evidence="7">
    <location>
        <begin position="168"/>
        <end position="457"/>
    </location>
</feature>
<dbReference type="Pfam" id="PF04151">
    <property type="entry name" value="PPC"/>
    <property type="match status" value="1"/>
</dbReference>
<accession>A0ABM8UGB0</accession>
<evidence type="ECO:0000313" key="10">
    <source>
        <dbReference type="Proteomes" id="UP000680116"/>
    </source>
</evidence>
<dbReference type="PROSITE" id="PS00138">
    <property type="entry name" value="SUBTILASE_SER"/>
    <property type="match status" value="1"/>
</dbReference>
<feature type="domain" description="Peptidase C-terminal archaeal/bacterial" evidence="8">
    <location>
        <begin position="523"/>
        <end position="589"/>
    </location>
</feature>
<dbReference type="InterPro" id="IPR022398">
    <property type="entry name" value="Peptidase_S8_His-AS"/>
</dbReference>
<dbReference type="InterPro" id="IPR023828">
    <property type="entry name" value="Peptidase_S8_Ser-AS"/>
</dbReference>
<dbReference type="InterPro" id="IPR015500">
    <property type="entry name" value="Peptidase_S8_subtilisin-rel"/>
</dbReference>
<organism evidence="9 10">
    <name type="scientific">Novilysobacter luteus</name>
    <dbReference type="NCBI Taxonomy" id="2822368"/>
    <lineage>
        <taxon>Bacteria</taxon>
        <taxon>Pseudomonadati</taxon>
        <taxon>Pseudomonadota</taxon>
        <taxon>Gammaproteobacteria</taxon>
        <taxon>Lysobacterales</taxon>
        <taxon>Lysobacteraceae</taxon>
        <taxon>Novilysobacter</taxon>
    </lineage>
</organism>
<name>A0ABM8UGB0_9GAMM</name>
<dbReference type="Gene3D" id="3.40.50.200">
    <property type="entry name" value="Peptidase S8/S53 domain"/>
    <property type="match status" value="1"/>
</dbReference>
<dbReference type="PROSITE" id="PS51892">
    <property type="entry name" value="SUBTILASE"/>
    <property type="match status" value="1"/>
</dbReference>
<evidence type="ECO:0000259" key="7">
    <source>
        <dbReference type="Pfam" id="PF00082"/>
    </source>
</evidence>
<dbReference type="SUPFAM" id="SSF52743">
    <property type="entry name" value="Subtilisin-like"/>
    <property type="match status" value="1"/>
</dbReference>
<protein>
    <recommendedName>
        <fullName evidence="11">Peptidase S8</fullName>
    </recommendedName>
</protein>
<evidence type="ECO:0000256" key="6">
    <source>
        <dbReference type="RuleBase" id="RU003355"/>
    </source>
</evidence>
<dbReference type="PANTHER" id="PTHR43806:SF11">
    <property type="entry name" value="CEREVISIN-RELATED"/>
    <property type="match status" value="1"/>
</dbReference>
<evidence type="ECO:0000259" key="8">
    <source>
        <dbReference type="Pfam" id="PF04151"/>
    </source>
</evidence>
<dbReference type="EMBL" id="OU015430">
    <property type="protein sequence ID" value="CAG4974512.1"/>
    <property type="molecule type" value="Genomic_DNA"/>
</dbReference>
<dbReference type="InterPro" id="IPR007280">
    <property type="entry name" value="Peptidase_C_arc/bac"/>
</dbReference>
<dbReference type="CDD" id="cd07496">
    <property type="entry name" value="Peptidases_S8_13"/>
    <property type="match status" value="1"/>
</dbReference>